<name>A0A177Y9Y6_9NOCA</name>
<gene>
    <name evidence="1" type="ORF">A3K89_24600</name>
</gene>
<evidence type="ECO:0008006" key="3">
    <source>
        <dbReference type="Google" id="ProtNLM"/>
    </source>
</evidence>
<reference evidence="1 2" key="1">
    <citation type="submission" date="2016-03" db="EMBL/GenBank/DDBJ databases">
        <title>Genome sequence of Rhodococcus kyotonensis KB10.</title>
        <authorList>
            <person name="Jeong H."/>
            <person name="Hong C.E."/>
            <person name="Jo S.H."/>
            <person name="Park J.M."/>
        </authorList>
    </citation>
    <scope>NUCLEOTIDE SEQUENCE [LARGE SCALE GENOMIC DNA]</scope>
    <source>
        <strain evidence="1 2">KB10</strain>
    </source>
</reference>
<dbReference type="RefSeq" id="WP_068429281.1">
    <property type="nucleotide sequence ID" value="NZ_LVHI01000024.1"/>
</dbReference>
<proteinExistence type="predicted"/>
<dbReference type="InterPro" id="IPR018721">
    <property type="entry name" value="DUF2252"/>
</dbReference>
<accession>A0A177Y9Y6</accession>
<keyword evidence="2" id="KW-1185">Reference proteome</keyword>
<evidence type="ECO:0000313" key="1">
    <source>
        <dbReference type="EMBL" id="OAK52334.1"/>
    </source>
</evidence>
<evidence type="ECO:0000313" key="2">
    <source>
        <dbReference type="Proteomes" id="UP000077519"/>
    </source>
</evidence>
<dbReference type="Proteomes" id="UP000077519">
    <property type="component" value="Unassembled WGS sequence"/>
</dbReference>
<sequence>MHEARHGHTVVPDIVDVDGRSFATLRARPVPREERYRLGKSLRDKVSRESMGDWTPPANRLDPIRQIEFSHDGRIDWLIPVRVERMVESPYGFLRGTAIVMARDVAMLPSTGITPVVSGDSHLGNFGFYASPERDLVIDLNDFDEAHPGAWEWDLRRLAASIWVAGRQNGRTEQQCEEAVVACVRAYRIEVSRLADEPLMSRSFQRLTADRLEADATEGSLRKEIKRATKKARRRTSDRVLPQFTEEHEGKRRLVEEPPITTRISARDEELLAEGLDEYLTTLSPHWRRVLGGYTLIDVAHRVVGVGSVGLRAYVALLEGSSPDDVVFLQLKQARRSVLAPYVHGESAWHAHQGQRVVEYQQDLQTVSDPLLGWTTIDGRQYYVRQFRNMKGTIDLGSIDAPALVDYAGVVGRLLAKGHARTSGASMIAGYLGTSDAVDVALSRFARLYADQTEADHALLVEAVRAGRFAAT</sequence>
<dbReference type="EMBL" id="LVHI01000024">
    <property type="protein sequence ID" value="OAK52334.1"/>
    <property type="molecule type" value="Genomic_DNA"/>
</dbReference>
<dbReference type="Pfam" id="PF10009">
    <property type="entry name" value="DUF2252"/>
    <property type="match status" value="1"/>
</dbReference>
<organism evidence="1 2">
    <name type="scientific">Rhodococcoides kyotonense</name>
    <dbReference type="NCBI Taxonomy" id="398843"/>
    <lineage>
        <taxon>Bacteria</taxon>
        <taxon>Bacillati</taxon>
        <taxon>Actinomycetota</taxon>
        <taxon>Actinomycetes</taxon>
        <taxon>Mycobacteriales</taxon>
        <taxon>Nocardiaceae</taxon>
        <taxon>Rhodococcoides</taxon>
    </lineage>
</organism>
<dbReference type="PANTHER" id="PTHR39441">
    <property type="entry name" value="DUF2252 DOMAIN-CONTAINING PROTEIN"/>
    <property type="match status" value="1"/>
</dbReference>
<dbReference type="AlphaFoldDB" id="A0A177Y9Y6"/>
<comment type="caution">
    <text evidence="1">The sequence shown here is derived from an EMBL/GenBank/DDBJ whole genome shotgun (WGS) entry which is preliminary data.</text>
</comment>
<protein>
    <recommendedName>
        <fullName evidence="3">DUF2252 domain-containing protein</fullName>
    </recommendedName>
</protein>
<dbReference type="PANTHER" id="PTHR39441:SF1">
    <property type="entry name" value="DUF2252 DOMAIN-CONTAINING PROTEIN"/>
    <property type="match status" value="1"/>
</dbReference>